<dbReference type="RefSeq" id="WP_009210941.1">
    <property type="nucleotide sequence ID" value="NZ_BBWP01000004.1"/>
</dbReference>
<feature type="transmembrane region" description="Helical" evidence="1">
    <location>
        <begin position="73"/>
        <end position="92"/>
    </location>
</feature>
<proteinExistence type="predicted"/>
<feature type="transmembrane region" description="Helical" evidence="1">
    <location>
        <begin position="44"/>
        <end position="61"/>
    </location>
</feature>
<sequence length="144" mass="15782">MTAQAWMAIAMEWWNAWIAIATRQPVIAAMGLALALLSLILTRSVVIFLAAVFLAVIAVRATAPVDDPLQRQVLAYGSLAVIVAVSLVAMALRLRLRDTRDRLSQSQAREAELQGLYDSEVRWRQAAGDRRETLPPAPSETSEA</sequence>
<keyword evidence="1" id="KW-0812">Transmembrane</keyword>
<comment type="caution">
    <text evidence="2">The sequence shown here is derived from an EMBL/GenBank/DDBJ whole genome shotgun (WGS) entry which is preliminary data.</text>
</comment>
<keyword evidence="1" id="KW-1133">Transmembrane helix</keyword>
<evidence type="ECO:0000313" key="3">
    <source>
        <dbReference type="Proteomes" id="UP000000321"/>
    </source>
</evidence>
<name>Q1YFQ3_AURMS</name>
<evidence type="ECO:0000313" key="2">
    <source>
        <dbReference type="EMBL" id="EAS48920.1"/>
    </source>
</evidence>
<dbReference type="HOGENOM" id="CLU_1794321_0_0_5"/>
<dbReference type="BioCyc" id="AURANTIMONAS:SI859A1_03127-MONOMER"/>
<organism evidence="2 3">
    <name type="scientific">Aurantimonas manganoxydans (strain ATCC BAA-1229 / DSM 21871 / SI85-9A1)</name>
    <dbReference type="NCBI Taxonomy" id="287752"/>
    <lineage>
        <taxon>Bacteria</taxon>
        <taxon>Pseudomonadati</taxon>
        <taxon>Pseudomonadota</taxon>
        <taxon>Alphaproteobacteria</taxon>
        <taxon>Hyphomicrobiales</taxon>
        <taxon>Aurantimonadaceae</taxon>
        <taxon>Aurantimonas</taxon>
    </lineage>
</organism>
<evidence type="ECO:0000256" key="1">
    <source>
        <dbReference type="SAM" id="Phobius"/>
    </source>
</evidence>
<protein>
    <submittedName>
        <fullName evidence="2">Uncharacterized protein</fullName>
    </submittedName>
</protein>
<keyword evidence="1" id="KW-0472">Membrane</keyword>
<feature type="transmembrane region" description="Helical" evidence="1">
    <location>
        <begin position="16"/>
        <end position="37"/>
    </location>
</feature>
<dbReference type="Proteomes" id="UP000000321">
    <property type="component" value="Unassembled WGS sequence"/>
</dbReference>
<keyword evidence="3" id="KW-1185">Reference proteome</keyword>
<reference evidence="2 3" key="1">
    <citation type="journal article" date="2008" name="Appl. Environ. Microbiol.">
        <title>Genomic insights into Mn(II) oxidation by the marine alphaproteobacterium Aurantimonas sp. strain SI85-9A1.</title>
        <authorList>
            <person name="Dick G.J."/>
            <person name="Podell S."/>
            <person name="Johnson H.A."/>
            <person name="Rivera-Espinoza Y."/>
            <person name="Bernier-Latmani R."/>
            <person name="McCarthy J.K."/>
            <person name="Torpey J.W."/>
            <person name="Clement B.G."/>
            <person name="Gaasterland T."/>
            <person name="Tebo B.M."/>
        </authorList>
    </citation>
    <scope>NUCLEOTIDE SEQUENCE [LARGE SCALE GENOMIC DNA]</scope>
    <source>
        <strain evidence="2 3">SI85-9A1</strain>
    </source>
</reference>
<gene>
    <name evidence="2" type="ORF">SI859A1_03127</name>
</gene>
<accession>Q1YFQ3</accession>
<dbReference type="AlphaFoldDB" id="Q1YFQ3"/>
<dbReference type="EMBL" id="AAPJ01000006">
    <property type="protein sequence ID" value="EAS48920.1"/>
    <property type="molecule type" value="Genomic_DNA"/>
</dbReference>